<dbReference type="Gene3D" id="3.40.50.1100">
    <property type="match status" value="2"/>
</dbReference>
<comment type="cofactor">
    <cofactor evidence="1">
        <name>pyridoxal 5'-phosphate</name>
        <dbReference type="ChEBI" id="CHEBI:597326"/>
    </cofactor>
</comment>
<dbReference type="Pfam" id="PF00291">
    <property type="entry name" value="PALP"/>
    <property type="match status" value="1"/>
</dbReference>
<dbReference type="InterPro" id="IPR023927">
    <property type="entry name" value="SbnA"/>
</dbReference>
<dbReference type="RefSeq" id="WP_062975535.1">
    <property type="nucleotide sequence ID" value="NZ_JAAXOS010000027.1"/>
</dbReference>
<dbReference type="AlphaFoldDB" id="A0A7X6LB53"/>
<keyword evidence="4" id="KW-0663">Pyridoxal phosphate</keyword>
<dbReference type="InterPro" id="IPR001926">
    <property type="entry name" value="TrpB-like_PALP"/>
</dbReference>
<evidence type="ECO:0000259" key="5">
    <source>
        <dbReference type="Pfam" id="PF00291"/>
    </source>
</evidence>
<reference evidence="6 7" key="1">
    <citation type="submission" date="2020-04" db="EMBL/GenBank/DDBJ databases">
        <title>MicrobeNet Type strains.</title>
        <authorList>
            <person name="Nicholson A.C."/>
        </authorList>
    </citation>
    <scope>NUCLEOTIDE SEQUENCE [LARGE SCALE GENOMIC DNA]</scope>
    <source>
        <strain evidence="6 7">DSM 44956</strain>
    </source>
</reference>
<dbReference type="GO" id="GO:1901605">
    <property type="term" value="P:alpha-amino acid metabolic process"/>
    <property type="evidence" value="ECO:0007669"/>
    <property type="project" value="UniProtKB-ARBA"/>
</dbReference>
<dbReference type="InterPro" id="IPR036052">
    <property type="entry name" value="TrpB-like_PALP_sf"/>
</dbReference>
<dbReference type="PANTHER" id="PTHR10314">
    <property type="entry name" value="CYSTATHIONINE BETA-SYNTHASE"/>
    <property type="match status" value="1"/>
</dbReference>
<dbReference type="CDD" id="cd01561">
    <property type="entry name" value="CBS_like"/>
    <property type="match status" value="1"/>
</dbReference>
<comment type="subunit">
    <text evidence="2">Homodimer.</text>
</comment>
<dbReference type="Proteomes" id="UP000540698">
    <property type="component" value="Unassembled WGS sequence"/>
</dbReference>
<protein>
    <submittedName>
        <fullName evidence="6">2,3-diaminopropionate biosynthesis protein SbnA</fullName>
    </submittedName>
</protein>
<comment type="caution">
    <text evidence="6">The sequence shown here is derived from an EMBL/GenBank/DDBJ whole genome shotgun (WGS) entry which is preliminary data.</text>
</comment>
<feature type="domain" description="Tryptophan synthase beta chain-like PALP" evidence="5">
    <location>
        <begin position="20"/>
        <end position="284"/>
    </location>
</feature>
<evidence type="ECO:0000313" key="7">
    <source>
        <dbReference type="Proteomes" id="UP000540698"/>
    </source>
</evidence>
<accession>A0A7X6LB53</accession>
<keyword evidence="3" id="KW-0808">Transferase</keyword>
<evidence type="ECO:0000256" key="3">
    <source>
        <dbReference type="ARBA" id="ARBA00022679"/>
    </source>
</evidence>
<evidence type="ECO:0000256" key="1">
    <source>
        <dbReference type="ARBA" id="ARBA00001933"/>
    </source>
</evidence>
<sequence>MGVLSSPYEDFDSDLYVDASSAVGRRILLKCEGLNLGGSIKMRSAAAMIGAAVANSTFDNDSILVESSSGNLGIALSATAASMGLRFVCVTDIRCNRSSIHAMRAMGAQVVVLDEPDPIGGLLLARLNWIRARLTEDDRYIWLDQYSNQANWQAHYHRTAAGIHRSLPDLDVLFVGVGTGGTAMGCARYFADSGRRVRVVAVDPVGSVAFGHPPQRRLIPGLGAGIVPPLLDRDLIDDVVRVAEADTVRMCRTLASRGLLFGGSTGTVVHGAQQWLEDNDPAGELLAVAIAPDFGDRYLDTIYNDAWVLENFCPAALEPLSTRSVTIP</sequence>
<dbReference type="NCBIfam" id="TIGR03945">
    <property type="entry name" value="PLP_SbnA_fam"/>
    <property type="match status" value="1"/>
</dbReference>
<name>A0A7X6LB53_9NOCA</name>
<proteinExistence type="predicted"/>
<dbReference type="EMBL" id="JAAXOS010000027">
    <property type="protein sequence ID" value="NKY31212.1"/>
    <property type="molecule type" value="Genomic_DNA"/>
</dbReference>
<dbReference type="GO" id="GO:0016740">
    <property type="term" value="F:transferase activity"/>
    <property type="evidence" value="ECO:0007669"/>
    <property type="project" value="UniProtKB-KW"/>
</dbReference>
<organism evidence="6 7">
    <name type="scientific">Nocardia gamkensis</name>
    <dbReference type="NCBI Taxonomy" id="352869"/>
    <lineage>
        <taxon>Bacteria</taxon>
        <taxon>Bacillati</taxon>
        <taxon>Actinomycetota</taxon>
        <taxon>Actinomycetes</taxon>
        <taxon>Mycobacteriales</taxon>
        <taxon>Nocardiaceae</taxon>
        <taxon>Nocardia</taxon>
    </lineage>
</organism>
<evidence type="ECO:0000313" key="6">
    <source>
        <dbReference type="EMBL" id="NKY31212.1"/>
    </source>
</evidence>
<evidence type="ECO:0000256" key="2">
    <source>
        <dbReference type="ARBA" id="ARBA00011738"/>
    </source>
</evidence>
<evidence type="ECO:0000256" key="4">
    <source>
        <dbReference type="ARBA" id="ARBA00022898"/>
    </source>
</evidence>
<dbReference type="InterPro" id="IPR050214">
    <property type="entry name" value="Cys_Synth/Cystath_Beta-Synth"/>
</dbReference>
<keyword evidence="7" id="KW-1185">Reference proteome</keyword>
<gene>
    <name evidence="6" type="primary">sbnA</name>
    <name evidence="6" type="ORF">HGB38_34175</name>
</gene>
<dbReference type="SUPFAM" id="SSF53686">
    <property type="entry name" value="Tryptophan synthase beta subunit-like PLP-dependent enzymes"/>
    <property type="match status" value="1"/>
</dbReference>